<accession>A0AAE1D653</accession>
<sequence length="287" mass="32097">MLHGKALADSEAQLTRPRAAAGSGVTSLVVCSARRASWDLDEGPVVNSLWPRANTLTRVLSLRVDSKIESWGGGARKPRWEPRDSGIFLQSRKFKRQRDEGAAENGSEFAAKFLNDNLMPAFYHTATTVSARSALEKWKAEGGVWEKQLPGRATPELRLAMLELQQNAFYRSRGRGFTVLPPDCFQSPPLTSKRLDSHRFHWTLIAFKARRHGFPSDLHSFLYTVTDLNKHSKDGCTFRTARRAKREFHKIYNTGSQSCPVYLGKELNYGAVVVPAVWYTVCSGAGP</sequence>
<dbReference type="EMBL" id="JAWDGP010005213">
    <property type="protein sequence ID" value="KAK3758776.1"/>
    <property type="molecule type" value="Genomic_DNA"/>
</dbReference>
<keyword evidence="2" id="KW-1185">Reference proteome</keyword>
<gene>
    <name evidence="1" type="ORF">RRG08_047775</name>
</gene>
<evidence type="ECO:0000313" key="2">
    <source>
        <dbReference type="Proteomes" id="UP001283361"/>
    </source>
</evidence>
<dbReference type="Proteomes" id="UP001283361">
    <property type="component" value="Unassembled WGS sequence"/>
</dbReference>
<evidence type="ECO:0000313" key="1">
    <source>
        <dbReference type="EMBL" id="KAK3758776.1"/>
    </source>
</evidence>
<dbReference type="AlphaFoldDB" id="A0AAE1D653"/>
<reference evidence="1" key="1">
    <citation type="journal article" date="2023" name="G3 (Bethesda)">
        <title>A reference genome for the long-term kleptoplast-retaining sea slug Elysia crispata morphotype clarki.</title>
        <authorList>
            <person name="Eastman K.E."/>
            <person name="Pendleton A.L."/>
            <person name="Shaikh M.A."/>
            <person name="Suttiyut T."/>
            <person name="Ogas R."/>
            <person name="Tomko P."/>
            <person name="Gavelis G."/>
            <person name="Widhalm J.R."/>
            <person name="Wisecaver J.H."/>
        </authorList>
    </citation>
    <scope>NUCLEOTIDE SEQUENCE</scope>
    <source>
        <strain evidence="1">ECLA1</strain>
    </source>
</reference>
<name>A0AAE1D653_9GAST</name>
<comment type="caution">
    <text evidence="1">The sequence shown here is derived from an EMBL/GenBank/DDBJ whole genome shotgun (WGS) entry which is preliminary data.</text>
</comment>
<protein>
    <submittedName>
        <fullName evidence="1">Uncharacterized protein</fullName>
    </submittedName>
</protein>
<organism evidence="1 2">
    <name type="scientific">Elysia crispata</name>
    <name type="common">lettuce slug</name>
    <dbReference type="NCBI Taxonomy" id="231223"/>
    <lineage>
        <taxon>Eukaryota</taxon>
        <taxon>Metazoa</taxon>
        <taxon>Spiralia</taxon>
        <taxon>Lophotrochozoa</taxon>
        <taxon>Mollusca</taxon>
        <taxon>Gastropoda</taxon>
        <taxon>Heterobranchia</taxon>
        <taxon>Euthyneura</taxon>
        <taxon>Panpulmonata</taxon>
        <taxon>Sacoglossa</taxon>
        <taxon>Placobranchoidea</taxon>
        <taxon>Plakobranchidae</taxon>
        <taxon>Elysia</taxon>
    </lineage>
</organism>
<proteinExistence type="predicted"/>